<sequence length="375" mass="42943">MSHVLAKHKKSLKDGKVVKEPFVEAADALFGDFKNESDITAAIKDVQLSRGTYTQQCERIAEDVEAQLRKDIKECECFFLQFDESIDAVDVAQLCVFIRMVFGDIGAKEELVTTLPLKGHTRGEDIFQAFMEFVNKIQLPLFKLIITDGAPAMVDRTNGFITLCIQREYFPDFLNYHCIIHQQALCGKILNMKEVVDVAMKIVCSVWARSLPRRFFHAHLEETEYAQLEDHQWLLDLAYLTNLLNDFNLELQGKDKHVINMISSVNTFKSKLQLLSSRLQHCDLRNFPHMQARTSDYLCLVQVDSIASKIVLLFHLDNSAVGNEILTLQNDIEIKSMATPGMTGEFWNLLPEQKYHNLRTCAFNLTALFWINLSV</sequence>
<accession>A0ABQ8M0N9</accession>
<name>A0ABQ8M0N9_LABRO</name>
<dbReference type="EMBL" id="JACTAM010000016">
    <property type="protein sequence ID" value="KAI2655782.1"/>
    <property type="molecule type" value="Genomic_DNA"/>
</dbReference>
<evidence type="ECO:0000313" key="2">
    <source>
        <dbReference type="Proteomes" id="UP000830375"/>
    </source>
</evidence>
<evidence type="ECO:0000313" key="1">
    <source>
        <dbReference type="EMBL" id="KAI2655782.1"/>
    </source>
</evidence>
<keyword evidence="2" id="KW-1185">Reference proteome</keyword>
<gene>
    <name evidence="1" type="ORF">H4Q32_024398</name>
</gene>
<protein>
    <submittedName>
        <fullName evidence="1">General transcription factor II-I repeat domain-containing protein 2</fullName>
    </submittedName>
</protein>
<dbReference type="Proteomes" id="UP000830375">
    <property type="component" value="Unassembled WGS sequence"/>
</dbReference>
<dbReference type="PANTHER" id="PTHR45913:SF21">
    <property type="entry name" value="DUF4371 DOMAIN-CONTAINING PROTEIN"/>
    <property type="match status" value="1"/>
</dbReference>
<comment type="caution">
    <text evidence="1">The sequence shown here is derived from an EMBL/GenBank/DDBJ whole genome shotgun (WGS) entry which is preliminary data.</text>
</comment>
<dbReference type="PANTHER" id="PTHR45913">
    <property type="entry name" value="EPM2A-INTERACTING PROTEIN 1"/>
    <property type="match status" value="1"/>
</dbReference>
<organism evidence="1 2">
    <name type="scientific">Labeo rohita</name>
    <name type="common">Indian major carp</name>
    <name type="synonym">Cyprinus rohita</name>
    <dbReference type="NCBI Taxonomy" id="84645"/>
    <lineage>
        <taxon>Eukaryota</taxon>
        <taxon>Metazoa</taxon>
        <taxon>Chordata</taxon>
        <taxon>Craniata</taxon>
        <taxon>Vertebrata</taxon>
        <taxon>Euteleostomi</taxon>
        <taxon>Actinopterygii</taxon>
        <taxon>Neopterygii</taxon>
        <taxon>Teleostei</taxon>
        <taxon>Ostariophysi</taxon>
        <taxon>Cypriniformes</taxon>
        <taxon>Cyprinidae</taxon>
        <taxon>Labeoninae</taxon>
        <taxon>Labeonini</taxon>
        <taxon>Labeo</taxon>
    </lineage>
</organism>
<reference evidence="1 2" key="1">
    <citation type="submission" date="2022-01" db="EMBL/GenBank/DDBJ databases">
        <title>A high-quality chromosome-level genome assembly of rohu carp, Labeo rohita.</title>
        <authorList>
            <person name="Arick M.A. II"/>
            <person name="Hsu C.-Y."/>
            <person name="Magbanua Z."/>
            <person name="Pechanova O."/>
            <person name="Grover C."/>
            <person name="Miller E."/>
            <person name="Thrash A."/>
            <person name="Ezzel L."/>
            <person name="Alam S."/>
            <person name="Benzie J."/>
            <person name="Hamilton M."/>
            <person name="Karsi A."/>
            <person name="Lawrence M.L."/>
            <person name="Peterson D.G."/>
        </authorList>
    </citation>
    <scope>NUCLEOTIDE SEQUENCE [LARGE SCALE GENOMIC DNA]</scope>
    <source>
        <strain evidence="2">BAU-BD-2019</strain>
        <tissue evidence="1">Blood</tissue>
    </source>
</reference>
<proteinExistence type="predicted"/>